<dbReference type="EMBL" id="CP062176">
    <property type="protein sequence ID" value="WXK39649.1"/>
    <property type="molecule type" value="Genomic_DNA"/>
</dbReference>
<keyword evidence="1" id="KW-0812">Transmembrane</keyword>
<organism evidence="2 3">
    <name type="scientific">Mycetohabitans rhizoxinica</name>
    <dbReference type="NCBI Taxonomy" id="412963"/>
    <lineage>
        <taxon>Bacteria</taxon>
        <taxon>Pseudomonadati</taxon>
        <taxon>Pseudomonadota</taxon>
        <taxon>Betaproteobacteria</taxon>
        <taxon>Burkholderiales</taxon>
        <taxon>Burkholderiaceae</taxon>
        <taxon>Mycetohabitans</taxon>
    </lineage>
</organism>
<proteinExistence type="predicted"/>
<gene>
    <name evidence="2" type="ORF">IHE29_10400</name>
</gene>
<dbReference type="RefSeq" id="WP_338910688.1">
    <property type="nucleotide sequence ID" value="NZ_CP062176.1"/>
</dbReference>
<protein>
    <recommendedName>
        <fullName evidence="4">Phage tail protein</fullName>
    </recommendedName>
</protein>
<keyword evidence="1" id="KW-1133">Transmembrane helix</keyword>
<reference evidence="2 3" key="1">
    <citation type="submission" date="2020-09" db="EMBL/GenBank/DDBJ databases">
        <title>Genome sequences of Mycetohabitans spp.</title>
        <authorList>
            <person name="Carter M.E."/>
            <person name="Carpenter S.C.D."/>
            <person name="Bogdanove A.J."/>
        </authorList>
    </citation>
    <scope>NUCLEOTIDE SEQUENCE [LARGE SCALE GENOMIC DNA]</scope>
    <source>
        <strain evidence="2 3">B12</strain>
    </source>
</reference>
<keyword evidence="3" id="KW-1185">Reference proteome</keyword>
<sequence length="903" mass="96816">MDNALKLRVMFDMIDNCTRPLKTILNSTKGLAQSLKHTRAELAELGKQHEAVASFRQMRTGLAATASKLNQARARAQSLAASLHAFGPPSRQMIADFEAAKRAAARLSGEHAKQSARVRELRGELASTGIHTRNLAQHERALRANIASTTAAMQSQTRQLEAIAEREKRLGAARGKMHALQSAAGGMAIGGYAARATGAPMLGGLRQALNETKSVQTERARITALGLGEQATQDAEQYVRSMKMMGVSTAENMTLMRDALSIFADEHHAQMALPTLAKMKFASEAMFGAEDAHANEEQFMNMLKVIELRGGTKDQAAFEREANYVQKVLSATGGRVGGDEWRNVIQRGGVAAKQMRQDAFYYQLEPLIQEMGGDSVGQALMSGYQNLIEGRTTVRASRKLMSLGLLDQHKVEYDPLGRVKKFSDGALLNSQQFKASPFEWLEQTLLPALEKKGITEEKQVLSVIGSIFTNRTAANLYSTMYLQRAQIHKSAKLSQGAYGIEDMHQLAQAQTSGKELDAYAKLRDLKNEIGERVAPMYNAALDKTRELADKLLKTIQAHPEATKVIVAFAAGLAALLAVVGTFTIALAGVLGPLAVVRFSLTTLGIQGGVLRTVFGALASLLRSALVQGVAVASRAFALLGRAVMVLGRVALAHPLLAFISLLATAALYVWQNWETLGPKFAALWQTIKGAFSAAFDWIQSKWDATLEWVKSKLGGMGAWFGDIGTRLSEIGAHLIDGLVGGITGRLNKVREAIAGVATSTIDWFKDKLGIQSPSRVFATLVGFVSEGAALGMQGQQQHVAKAALSLATTAVTSFGTPALSVDAALARPVAPLVSPTVPIDSRPPLAVAPAAHAPASPQPASPVTINIYAQPGQDAQAIARAVEAALERRERAKQVRAGSRLSD</sequence>
<feature type="transmembrane region" description="Helical" evidence="1">
    <location>
        <begin position="650"/>
        <end position="670"/>
    </location>
</feature>
<dbReference type="Proteomes" id="UP001493153">
    <property type="component" value="Chromosome"/>
</dbReference>
<evidence type="ECO:0008006" key="4">
    <source>
        <dbReference type="Google" id="ProtNLM"/>
    </source>
</evidence>
<evidence type="ECO:0000313" key="3">
    <source>
        <dbReference type="Proteomes" id="UP001493153"/>
    </source>
</evidence>
<evidence type="ECO:0000256" key="1">
    <source>
        <dbReference type="SAM" id="Phobius"/>
    </source>
</evidence>
<name>A0ABZ2Q1F5_9BURK</name>
<keyword evidence="1" id="KW-0472">Membrane</keyword>
<accession>A0ABZ2Q1F5</accession>
<feature type="transmembrane region" description="Helical" evidence="1">
    <location>
        <begin position="564"/>
        <end position="596"/>
    </location>
</feature>
<evidence type="ECO:0000313" key="2">
    <source>
        <dbReference type="EMBL" id="WXK39649.1"/>
    </source>
</evidence>